<name>A0A6M1T5Z4_9BACT</name>
<protein>
    <recommendedName>
        <fullName evidence="4">DUF2314 domain-containing protein</fullName>
    </recommendedName>
</protein>
<dbReference type="Proteomes" id="UP000479132">
    <property type="component" value="Unassembled WGS sequence"/>
</dbReference>
<dbReference type="EMBL" id="JAALLS010000011">
    <property type="protein sequence ID" value="NGP88705.1"/>
    <property type="molecule type" value="Genomic_DNA"/>
</dbReference>
<evidence type="ECO:0008006" key="4">
    <source>
        <dbReference type="Google" id="ProtNLM"/>
    </source>
</evidence>
<organism evidence="2 3">
    <name type="scientific">Fodinibius halophilus</name>
    <dbReference type="NCBI Taxonomy" id="1736908"/>
    <lineage>
        <taxon>Bacteria</taxon>
        <taxon>Pseudomonadati</taxon>
        <taxon>Balneolota</taxon>
        <taxon>Balneolia</taxon>
        <taxon>Balneolales</taxon>
        <taxon>Balneolaceae</taxon>
        <taxon>Fodinibius</taxon>
    </lineage>
</organism>
<dbReference type="AlphaFoldDB" id="A0A6M1T5Z4"/>
<evidence type="ECO:0000256" key="1">
    <source>
        <dbReference type="SAM" id="Phobius"/>
    </source>
</evidence>
<evidence type="ECO:0000313" key="3">
    <source>
        <dbReference type="Proteomes" id="UP000479132"/>
    </source>
</evidence>
<keyword evidence="1" id="KW-1133">Transmembrane helix</keyword>
<dbReference type="RefSeq" id="WP_165268698.1">
    <property type="nucleotide sequence ID" value="NZ_JAALLS010000011.1"/>
</dbReference>
<reference evidence="2 3" key="1">
    <citation type="submission" date="2020-02" db="EMBL/GenBank/DDBJ databases">
        <title>Aliifodinibius halophilus 2W32, complete genome.</title>
        <authorList>
            <person name="Li Y."/>
            <person name="Wu S."/>
        </authorList>
    </citation>
    <scope>NUCLEOTIDE SEQUENCE [LARGE SCALE GENOMIC DNA]</scope>
    <source>
        <strain evidence="2 3">2W32</strain>
    </source>
</reference>
<keyword evidence="1" id="KW-0472">Membrane</keyword>
<gene>
    <name evidence="2" type="ORF">G3569_10085</name>
</gene>
<accession>A0A6M1T5Z4</accession>
<sequence>MFNQFLFEDSYRFEWIHLIGIPIGIMVALGFIKYGWRWIRNIIDITADDYLSPQSRYYKKAVRQAQEYLNSFLHHVNKGEKECFAKFPLEVAPEHIERVWAIVHYFDEQKQQFNVSVITETTDVEIASGRKFISPEQLEDWQVLKGERILGFYTYLARIKKAKSEGFRLNYKSKQIAESIIQ</sequence>
<proteinExistence type="predicted"/>
<feature type="transmembrane region" description="Helical" evidence="1">
    <location>
        <begin position="15"/>
        <end position="36"/>
    </location>
</feature>
<keyword evidence="3" id="KW-1185">Reference proteome</keyword>
<comment type="caution">
    <text evidence="2">The sequence shown here is derived from an EMBL/GenBank/DDBJ whole genome shotgun (WGS) entry which is preliminary data.</text>
</comment>
<evidence type="ECO:0000313" key="2">
    <source>
        <dbReference type="EMBL" id="NGP88705.1"/>
    </source>
</evidence>
<keyword evidence="1" id="KW-0812">Transmembrane</keyword>